<dbReference type="Proteomes" id="UP000738359">
    <property type="component" value="Unassembled WGS sequence"/>
</dbReference>
<dbReference type="AlphaFoldDB" id="A0A9P6M054"/>
<reference evidence="2" key="1">
    <citation type="journal article" date="2020" name="Fungal Divers.">
        <title>Resolving the Mortierellaceae phylogeny through synthesis of multi-gene phylogenetics and phylogenomics.</title>
        <authorList>
            <person name="Vandepol N."/>
            <person name="Liber J."/>
            <person name="Desiro A."/>
            <person name="Na H."/>
            <person name="Kennedy M."/>
            <person name="Barry K."/>
            <person name="Grigoriev I.V."/>
            <person name="Miller A.N."/>
            <person name="O'Donnell K."/>
            <person name="Stajich J.E."/>
            <person name="Bonito G."/>
        </authorList>
    </citation>
    <scope>NUCLEOTIDE SEQUENCE</scope>
    <source>
        <strain evidence="2">CK1249</strain>
    </source>
</reference>
<name>A0A9P6M054_MORAP</name>
<proteinExistence type="predicted"/>
<evidence type="ECO:0000313" key="3">
    <source>
        <dbReference type="Proteomes" id="UP000738359"/>
    </source>
</evidence>
<feature type="region of interest" description="Disordered" evidence="1">
    <location>
        <begin position="129"/>
        <end position="161"/>
    </location>
</feature>
<protein>
    <submittedName>
        <fullName evidence="2">Uncharacterized protein</fullName>
    </submittedName>
</protein>
<sequence>MSNTPNRFTIVESSIFVKMSPTAPETTTGDHSAQRCIHNGRSLGYPVVGLNKVDTFKRCSNCKSSVAHVTTGQFYRSTQKGAMASENSGSYRSLPKNPALAVTMTQPSRGGYRQYPVLPWHQGYQLVGSSSLATPTKPTEPSSSDSQPGTSTGQLPGAGKS</sequence>
<evidence type="ECO:0000256" key="1">
    <source>
        <dbReference type="SAM" id="MobiDB-lite"/>
    </source>
</evidence>
<dbReference type="EMBL" id="JAAAHY010000798">
    <property type="protein sequence ID" value="KAF9957093.1"/>
    <property type="molecule type" value="Genomic_DNA"/>
</dbReference>
<accession>A0A9P6M054</accession>
<keyword evidence="3" id="KW-1185">Reference proteome</keyword>
<evidence type="ECO:0000313" key="2">
    <source>
        <dbReference type="EMBL" id="KAF9957093.1"/>
    </source>
</evidence>
<feature type="compositionally biased region" description="Polar residues" evidence="1">
    <location>
        <begin position="129"/>
        <end position="154"/>
    </location>
</feature>
<organism evidence="2 3">
    <name type="scientific">Mortierella alpina</name>
    <name type="common">Oleaginous fungus</name>
    <name type="synonym">Mortierella renispora</name>
    <dbReference type="NCBI Taxonomy" id="64518"/>
    <lineage>
        <taxon>Eukaryota</taxon>
        <taxon>Fungi</taxon>
        <taxon>Fungi incertae sedis</taxon>
        <taxon>Mucoromycota</taxon>
        <taxon>Mortierellomycotina</taxon>
        <taxon>Mortierellomycetes</taxon>
        <taxon>Mortierellales</taxon>
        <taxon>Mortierellaceae</taxon>
        <taxon>Mortierella</taxon>
    </lineage>
</organism>
<comment type="caution">
    <text evidence="2">The sequence shown here is derived from an EMBL/GenBank/DDBJ whole genome shotgun (WGS) entry which is preliminary data.</text>
</comment>
<gene>
    <name evidence="2" type="ORF">BGZ70_009625</name>
</gene>